<sequence>MKRSPTLLLLKLSILGLIFIFSVIIDGTDYIPYVDNNINRYDRLLSEGRYRQLYLELKRCEFKDVVCTQMLGDAYFTGMYVEQDLVMAISYWKVSSDSGSPEGQFSLGMAYTLFPLLDSLECVTSAESNDQSGTAYSIKEFIENSLPVPCDLYPYSIEDAPLFLEKYKSMITRRLSRPRDENEDLLLQQNLTQSIQLSNMYLYFSSLSGHAGAQLALGFRYEHGLGVQKSCDAAVSNYMETVKSTISLKKEGFSEKEQLVRLSIPNWEPLKKLFSQKENRNREDLAVNLAESGNITIQLALAKRYLLGMDGFQQDPAKAYKYLRKIADKAKTMVGLVLDIPSTLIFGEAIGLLGYMHALGIGTVPDLKIAAEYFSISAFIYNDPGGHNGMGYVYFHGCPGFERNFRLSFHHFNESAFHLFADAQYNLASLYLTGMGTSQSFSDAISWYSRAYEQGHLPSALALSQLNLNGLGTNRDCNVALGFLKGILHRSSWATGLISTTNRLSRSKDEAEENMAMLSTIKLAMTGYDPSLSNLAILLEKDLKRNRHFSRMSSKMGLPLSDFSTEQHDLESWFRSLSAKVIPRFLLNLFPDLENMDTKTDHLQSEPGNQWYLPQMFLELSIYKDNVDSILKYGDYSYYGKGVELRYRLAPLGPGGSLSSSPLWVRPLEPEITPNCLQHPGHLQVDDLTHLGGLLQHCIHDSIRNRHQSRSSPCGEILQKDGRDRKHPQSQQWCRRSSDHLDANPQEYRLVYWIHQKSLLPGPHGQHPLPHHPQTGPSSAIPPHPQTTRLYIHQVDPDLSLRPRARAVSSCLNPTINPLSSSSYSYSPYTTPSTIHTPQYALLLDK</sequence>
<dbReference type="Pfam" id="PF08238">
    <property type="entry name" value="Sel1"/>
    <property type="match status" value="7"/>
</dbReference>
<comment type="caution">
    <text evidence="3">The sequence shown here is derived from an EMBL/GenBank/DDBJ whole genome shotgun (WGS) entry which is preliminary data.</text>
</comment>
<evidence type="ECO:0000313" key="4">
    <source>
        <dbReference type="Proteomes" id="UP001071777"/>
    </source>
</evidence>
<dbReference type="SMART" id="SM00671">
    <property type="entry name" value="SEL1"/>
    <property type="match status" value="7"/>
</dbReference>
<dbReference type="Proteomes" id="UP001071777">
    <property type="component" value="Unassembled WGS sequence"/>
</dbReference>
<name>A0ABQ8P6U5_9CRYT</name>
<dbReference type="SUPFAM" id="SSF81901">
    <property type="entry name" value="HCP-like"/>
    <property type="match status" value="3"/>
</dbReference>
<dbReference type="InterPro" id="IPR006597">
    <property type="entry name" value="Sel1-like"/>
</dbReference>
<organism evidence="3 4">
    <name type="scientific">Cryptosporidium canis</name>
    <dbReference type="NCBI Taxonomy" id="195482"/>
    <lineage>
        <taxon>Eukaryota</taxon>
        <taxon>Sar</taxon>
        <taxon>Alveolata</taxon>
        <taxon>Apicomplexa</taxon>
        <taxon>Conoidasida</taxon>
        <taxon>Coccidia</taxon>
        <taxon>Eucoccidiorida</taxon>
        <taxon>Eimeriorina</taxon>
        <taxon>Cryptosporidiidae</taxon>
        <taxon>Cryptosporidium</taxon>
    </lineage>
</organism>
<protein>
    <submittedName>
        <fullName evidence="3">Sel1 protein</fullName>
    </submittedName>
</protein>
<dbReference type="InterPro" id="IPR050767">
    <property type="entry name" value="Sel1_AlgK"/>
</dbReference>
<evidence type="ECO:0000256" key="1">
    <source>
        <dbReference type="ARBA" id="ARBA00038101"/>
    </source>
</evidence>
<evidence type="ECO:0000313" key="3">
    <source>
        <dbReference type="EMBL" id="KAJ1607202.1"/>
    </source>
</evidence>
<reference evidence="3" key="1">
    <citation type="submission" date="2022-10" db="EMBL/GenBank/DDBJ databases">
        <title>Adaptive evolution leads to modifications in subtelomeric GC content in a zoonotic Cryptosporidium species.</title>
        <authorList>
            <person name="Li J."/>
            <person name="Feng Y."/>
            <person name="Xiao L."/>
        </authorList>
    </citation>
    <scope>NUCLEOTIDE SEQUENCE</scope>
    <source>
        <strain evidence="3">25894</strain>
    </source>
</reference>
<evidence type="ECO:0000256" key="2">
    <source>
        <dbReference type="SAM" id="MobiDB-lite"/>
    </source>
</evidence>
<feature type="region of interest" description="Disordered" evidence="2">
    <location>
        <begin position="705"/>
        <end position="738"/>
    </location>
</feature>
<proteinExistence type="inferred from homology"/>
<dbReference type="PANTHER" id="PTHR11102:SF147">
    <property type="entry name" value="SEL1L ADAPTOR SUBUNIT OF ERAD E3 UBIQUITIN LIGASE"/>
    <property type="match status" value="1"/>
</dbReference>
<accession>A0ABQ8P6U5</accession>
<dbReference type="InterPro" id="IPR011990">
    <property type="entry name" value="TPR-like_helical_dom_sf"/>
</dbReference>
<feature type="compositionally biased region" description="Low complexity" evidence="2">
    <location>
        <begin position="762"/>
        <end position="777"/>
    </location>
</feature>
<comment type="similarity">
    <text evidence="1">Belongs to the sel-1 family.</text>
</comment>
<dbReference type="Gene3D" id="1.25.40.10">
    <property type="entry name" value="Tetratricopeptide repeat domain"/>
    <property type="match status" value="2"/>
</dbReference>
<gene>
    <name evidence="3" type="ORF">OJ252_2917</name>
</gene>
<dbReference type="EMBL" id="JAPCXB010000124">
    <property type="protein sequence ID" value="KAJ1607202.1"/>
    <property type="molecule type" value="Genomic_DNA"/>
</dbReference>
<keyword evidence="4" id="KW-1185">Reference proteome</keyword>
<dbReference type="PANTHER" id="PTHR11102">
    <property type="entry name" value="SEL-1-LIKE PROTEIN"/>
    <property type="match status" value="1"/>
</dbReference>
<feature type="region of interest" description="Disordered" evidence="2">
    <location>
        <begin position="762"/>
        <end position="785"/>
    </location>
</feature>